<accession>A0A397HGE1</accession>
<gene>
    <name evidence="1" type="ORF">Glove_344g17</name>
</gene>
<name>A0A397HGE1_9GLOM</name>
<keyword evidence="2" id="KW-1185">Reference proteome</keyword>
<dbReference type="EMBL" id="PQFF01000314">
    <property type="protein sequence ID" value="RHZ62037.1"/>
    <property type="molecule type" value="Genomic_DNA"/>
</dbReference>
<dbReference type="Proteomes" id="UP000266861">
    <property type="component" value="Unassembled WGS sequence"/>
</dbReference>
<sequence length="91" mass="10517">MEQDPEIGHPSYVGRTKEDLNVFLDIIFRLHLFCIGLDINKNTEKVFDQLKITLEDNASGQYDYAMKRLKEKGPIKSVQIDNQKTIIHAPE</sequence>
<dbReference type="AlphaFoldDB" id="A0A397HGE1"/>
<organism evidence="1 2">
    <name type="scientific">Diversispora epigaea</name>
    <dbReference type="NCBI Taxonomy" id="1348612"/>
    <lineage>
        <taxon>Eukaryota</taxon>
        <taxon>Fungi</taxon>
        <taxon>Fungi incertae sedis</taxon>
        <taxon>Mucoromycota</taxon>
        <taxon>Glomeromycotina</taxon>
        <taxon>Glomeromycetes</taxon>
        <taxon>Diversisporales</taxon>
        <taxon>Diversisporaceae</taxon>
        <taxon>Diversispora</taxon>
    </lineage>
</organism>
<evidence type="ECO:0000313" key="1">
    <source>
        <dbReference type="EMBL" id="RHZ62037.1"/>
    </source>
</evidence>
<comment type="caution">
    <text evidence="1">The sequence shown here is derived from an EMBL/GenBank/DDBJ whole genome shotgun (WGS) entry which is preliminary data.</text>
</comment>
<proteinExistence type="predicted"/>
<reference evidence="1 2" key="1">
    <citation type="submission" date="2018-08" db="EMBL/GenBank/DDBJ databases">
        <title>Genome and evolution of the arbuscular mycorrhizal fungus Diversispora epigaea (formerly Glomus versiforme) and its bacterial endosymbionts.</title>
        <authorList>
            <person name="Sun X."/>
            <person name="Fei Z."/>
            <person name="Harrison M."/>
        </authorList>
    </citation>
    <scope>NUCLEOTIDE SEQUENCE [LARGE SCALE GENOMIC DNA]</scope>
    <source>
        <strain evidence="1 2">IT104</strain>
    </source>
</reference>
<evidence type="ECO:0000313" key="2">
    <source>
        <dbReference type="Proteomes" id="UP000266861"/>
    </source>
</evidence>
<protein>
    <submittedName>
        <fullName evidence="1">Uncharacterized protein</fullName>
    </submittedName>
</protein>